<evidence type="ECO:0000256" key="1">
    <source>
        <dbReference type="SAM" id="SignalP"/>
    </source>
</evidence>
<reference evidence="2 3" key="1">
    <citation type="submission" date="2019-04" db="EMBL/GenBank/DDBJ databases">
        <title>Draft genome sequence data and analysis of a Fermenting Bacterium, Geotoga petraea strain HO-Geo1, isolated from heavy-oil petroleum reservoir in Russia.</title>
        <authorList>
            <person name="Grouzdev D.S."/>
            <person name="Semenova E.M."/>
            <person name="Sokolova D.S."/>
            <person name="Tourova T.P."/>
            <person name="Poltaraus A.B."/>
            <person name="Nazina T.N."/>
        </authorList>
    </citation>
    <scope>NUCLEOTIDE SEQUENCE [LARGE SCALE GENOMIC DNA]</scope>
    <source>
        <strain evidence="2 3">HO-Geo1</strain>
    </source>
</reference>
<protein>
    <submittedName>
        <fullName evidence="2">Uncharacterized protein</fullName>
    </submittedName>
</protein>
<keyword evidence="1" id="KW-0732">Signal</keyword>
<feature type="chain" id="PRO_5021368140" evidence="1">
    <location>
        <begin position="25"/>
        <end position="640"/>
    </location>
</feature>
<gene>
    <name evidence="2" type="ORF">E4650_03625</name>
</gene>
<dbReference type="AlphaFoldDB" id="A0A4Z0W635"/>
<organism evidence="2 3">
    <name type="scientific">Geotoga petraea</name>
    <dbReference type="NCBI Taxonomy" id="28234"/>
    <lineage>
        <taxon>Bacteria</taxon>
        <taxon>Thermotogati</taxon>
        <taxon>Thermotogota</taxon>
        <taxon>Thermotogae</taxon>
        <taxon>Petrotogales</taxon>
        <taxon>Petrotogaceae</taxon>
        <taxon>Geotoga</taxon>
    </lineage>
</organism>
<name>A0A4Z0W635_9BACT</name>
<comment type="caution">
    <text evidence="2">The sequence shown here is derived from an EMBL/GenBank/DDBJ whole genome shotgun (WGS) entry which is preliminary data.</text>
</comment>
<dbReference type="OrthoDB" id="814028at2"/>
<feature type="signal peptide" evidence="1">
    <location>
        <begin position="1"/>
        <end position="24"/>
    </location>
</feature>
<evidence type="ECO:0000313" key="2">
    <source>
        <dbReference type="EMBL" id="TGG89290.1"/>
    </source>
</evidence>
<dbReference type="RefSeq" id="WP_135402646.1">
    <property type="nucleotide sequence ID" value="NZ_SRME01000001.1"/>
</dbReference>
<dbReference type="Proteomes" id="UP000297288">
    <property type="component" value="Unassembled WGS sequence"/>
</dbReference>
<accession>A0A4Z0W635</accession>
<proteinExistence type="predicted"/>
<sequence length="640" mass="72951">MKRTLFLTTLLVLTLFLASCITQPNDPGDALNQEARSDFEVIVNPENSFEEKATKSMTRNPNEIENYYVNYIGRTTPVTINSTNTLTDEWEENIRVAANNVIIKEKEEKKYAFITYNTADNNLQGAIQVVDVTDPLNPVVIVEVHARMIKINAIEYNKEKNEMIFGGTDNYEGTFIRKFNIDEILTNGKEAISDPVYFSKMSLLSDVENLGTVTSVKYYNGNYYVSIGNYGGIVKLDDNFNFANFKNKNFIKDLEIYNNNLYGLVSKIKNENKGEIIKIDNSLNLTTTFEIEENFNSDSKAELEIYEHNISGGKDIFLYTLSNKGYGVKFDNGNYTDSTTINNSISYDEGLMFRTVNSENGTGFNISSLNFIKDNNKEVLVEVEELGNHFYSEALEGSWVTNASSNDADYLVMKNRTVNGEKQNLGLLINAAGEEGALFYYVQNEYATYSSDIDLNHVKSIIDSNKPQNYQLKVNEDYKTETIRFDFVYLYSEGGSNNDYSFIKYDSPAIETTESLTMNKVFTNYLNGHYSANDTYTKEISLDKNYFGFINEVSKGGNQTFSNINSLNSDDTENRIVFIYDELGNEGKGQLIVASEDWTDNDYNEPIMIFRTRDHNFKDIFSFEPEDNPELDIKIDLKIE</sequence>
<dbReference type="PROSITE" id="PS51257">
    <property type="entry name" value="PROKAR_LIPOPROTEIN"/>
    <property type="match status" value="1"/>
</dbReference>
<evidence type="ECO:0000313" key="3">
    <source>
        <dbReference type="Proteomes" id="UP000297288"/>
    </source>
</evidence>
<dbReference type="EMBL" id="SRME01000001">
    <property type="protein sequence ID" value="TGG89290.1"/>
    <property type="molecule type" value="Genomic_DNA"/>
</dbReference>